<gene>
    <name evidence="2" type="ORF">ATO7_09217</name>
</gene>
<dbReference type="GO" id="GO:0003723">
    <property type="term" value="F:RNA binding"/>
    <property type="evidence" value="ECO:0007669"/>
    <property type="project" value="InterPro"/>
</dbReference>
<dbReference type="AlphaFoldDB" id="A0A1Y1SE17"/>
<name>A0A1Y1SE17_9GAMM</name>
<reference evidence="2 3" key="1">
    <citation type="submission" date="2013-04" db="EMBL/GenBank/DDBJ databases">
        <title>Oceanococcus atlanticus 22II-S10r2 Genome Sequencing.</title>
        <authorList>
            <person name="Lai Q."/>
            <person name="Li G."/>
            <person name="Shao Z."/>
        </authorList>
    </citation>
    <scope>NUCLEOTIDE SEQUENCE [LARGE SCALE GENOMIC DNA]</scope>
    <source>
        <strain evidence="2 3">22II-S10r2</strain>
    </source>
</reference>
<dbReference type="InterPro" id="IPR008327">
    <property type="entry name" value="Sig_transdc_resp-reg_antiterm"/>
</dbReference>
<comment type="caution">
    <text evidence="2">The sequence shown here is derived from an EMBL/GenBank/DDBJ whole genome shotgun (WGS) entry which is preliminary data.</text>
</comment>
<sequence length="190" mass="20742">MISVVLIDLGSHRTSTLSAALADAGYRVSRVLSGETDVAAEISAINPDAVLIAASSASRDTLEHLAFLSDDFPKPLFMILSQDDRKLQAAAADVGLSAYVVEGLSPALVRTLVEVSVQRFEREHSLMDELARTREALEQRAVVDRARCLLMEQQGMTEKQAYQELRSAAMRRGIKLSELARQIMVDAAGR</sequence>
<evidence type="ECO:0000259" key="1">
    <source>
        <dbReference type="PROSITE" id="PS50921"/>
    </source>
</evidence>
<dbReference type="SUPFAM" id="SSF52172">
    <property type="entry name" value="CheY-like"/>
    <property type="match status" value="1"/>
</dbReference>
<accession>A0A1Y1SE17</accession>
<dbReference type="STRING" id="1317117.ATO7_09217"/>
<evidence type="ECO:0000313" key="2">
    <source>
        <dbReference type="EMBL" id="ORE87209.1"/>
    </source>
</evidence>
<protein>
    <submittedName>
        <fullName evidence="2">Putative Response regulator antiterminator nasT</fullName>
    </submittedName>
</protein>
<dbReference type="Gene3D" id="3.40.50.2300">
    <property type="match status" value="1"/>
</dbReference>
<dbReference type="RefSeq" id="WP_206044862.1">
    <property type="nucleotide sequence ID" value="NZ_AQQV01000002.1"/>
</dbReference>
<evidence type="ECO:0000313" key="3">
    <source>
        <dbReference type="Proteomes" id="UP000192342"/>
    </source>
</evidence>
<dbReference type="PIRSF" id="PIRSF036382">
    <property type="entry name" value="RR_antiterm"/>
    <property type="match status" value="1"/>
</dbReference>
<dbReference type="Gene3D" id="1.10.10.10">
    <property type="entry name" value="Winged helix-like DNA-binding domain superfamily/Winged helix DNA-binding domain"/>
    <property type="match status" value="1"/>
</dbReference>
<dbReference type="InterPro" id="IPR011006">
    <property type="entry name" value="CheY-like_superfamily"/>
</dbReference>
<feature type="domain" description="ANTAR" evidence="1">
    <location>
        <begin position="123"/>
        <end position="184"/>
    </location>
</feature>
<dbReference type="InterPro" id="IPR036388">
    <property type="entry name" value="WH-like_DNA-bd_sf"/>
</dbReference>
<dbReference type="InterPro" id="IPR005561">
    <property type="entry name" value="ANTAR"/>
</dbReference>
<dbReference type="PROSITE" id="PS50921">
    <property type="entry name" value="ANTAR"/>
    <property type="match status" value="1"/>
</dbReference>
<dbReference type="Proteomes" id="UP000192342">
    <property type="component" value="Unassembled WGS sequence"/>
</dbReference>
<proteinExistence type="predicted"/>
<organism evidence="2 3">
    <name type="scientific">Oceanococcus atlanticus</name>
    <dbReference type="NCBI Taxonomy" id="1317117"/>
    <lineage>
        <taxon>Bacteria</taxon>
        <taxon>Pseudomonadati</taxon>
        <taxon>Pseudomonadota</taxon>
        <taxon>Gammaproteobacteria</taxon>
        <taxon>Chromatiales</taxon>
        <taxon>Oceanococcaceae</taxon>
        <taxon>Oceanococcus</taxon>
    </lineage>
</organism>
<dbReference type="SMART" id="SM01012">
    <property type="entry name" value="ANTAR"/>
    <property type="match status" value="1"/>
</dbReference>
<dbReference type="Pfam" id="PF03861">
    <property type="entry name" value="ANTAR"/>
    <property type="match status" value="1"/>
</dbReference>
<dbReference type="EMBL" id="AQQV01000002">
    <property type="protein sequence ID" value="ORE87209.1"/>
    <property type="molecule type" value="Genomic_DNA"/>
</dbReference>
<keyword evidence="3" id="KW-1185">Reference proteome</keyword>